<gene>
    <name evidence="1" type="ORF">BN9_114740</name>
</gene>
<dbReference type="EMBL" id="CAIX01000371">
    <property type="protein sequence ID" value="CCI49981.1"/>
    <property type="molecule type" value="Genomic_DNA"/>
</dbReference>
<protein>
    <submittedName>
        <fullName evidence="1">Uncharacterized protein</fullName>
    </submittedName>
</protein>
<evidence type="ECO:0000313" key="2">
    <source>
        <dbReference type="Proteomes" id="UP000053237"/>
    </source>
</evidence>
<keyword evidence="2" id="KW-1185">Reference proteome</keyword>
<reference evidence="1 2" key="1">
    <citation type="submission" date="2012-05" db="EMBL/GenBank/DDBJ databases">
        <title>Recombination and specialization in a pathogen metapopulation.</title>
        <authorList>
            <person name="Gardiner A."/>
            <person name="Kemen E."/>
            <person name="Schultz-Larsen T."/>
            <person name="MacLean D."/>
            <person name="Van Oosterhout C."/>
            <person name="Jones J.D.G."/>
        </authorList>
    </citation>
    <scope>NUCLEOTIDE SEQUENCE [LARGE SCALE GENOMIC DNA]</scope>
    <source>
        <strain evidence="1 2">Ac Nc2</strain>
    </source>
</reference>
<comment type="caution">
    <text evidence="1">The sequence shown here is derived from an EMBL/GenBank/DDBJ whole genome shotgun (WGS) entry which is preliminary data.</text>
</comment>
<dbReference type="Proteomes" id="UP000053237">
    <property type="component" value="Unassembled WGS sequence"/>
</dbReference>
<name>A0A024GTV0_9STRA</name>
<dbReference type="InParanoid" id="A0A024GTV0"/>
<proteinExistence type="predicted"/>
<accession>A0A024GTV0</accession>
<evidence type="ECO:0000313" key="1">
    <source>
        <dbReference type="EMBL" id="CCI49981.1"/>
    </source>
</evidence>
<organism evidence="1 2">
    <name type="scientific">Albugo candida</name>
    <dbReference type="NCBI Taxonomy" id="65357"/>
    <lineage>
        <taxon>Eukaryota</taxon>
        <taxon>Sar</taxon>
        <taxon>Stramenopiles</taxon>
        <taxon>Oomycota</taxon>
        <taxon>Peronosporomycetes</taxon>
        <taxon>Albuginales</taxon>
        <taxon>Albuginaceae</taxon>
        <taxon>Albugo</taxon>
    </lineage>
</organism>
<dbReference type="AlphaFoldDB" id="A0A024GTV0"/>
<sequence>MNISVLYQSEVPWSKSSGSKTKILQHQSKRCPRITNCRNPLTSNMLLSWSNRKEDYVRQKELFSNWNCPVTVQLQLLIAFNIYGCDFLLFQKLDKADLKVSTERKTFCPRVKWQIRP</sequence>